<protein>
    <submittedName>
        <fullName evidence="3">Phosphatase</fullName>
    </submittedName>
</protein>
<feature type="compositionally biased region" description="Polar residues" evidence="2">
    <location>
        <begin position="37"/>
        <end position="57"/>
    </location>
</feature>
<gene>
    <name evidence="3" type="ORF">TCAP_06511</name>
</gene>
<evidence type="ECO:0000313" key="3">
    <source>
        <dbReference type="EMBL" id="PNY23550.1"/>
    </source>
</evidence>
<dbReference type="InterPro" id="IPR023214">
    <property type="entry name" value="HAD_sf"/>
</dbReference>
<keyword evidence="1" id="KW-0378">Hydrolase</keyword>
<name>A0A2K3Q7M8_9HYPO</name>
<reference evidence="3 4" key="1">
    <citation type="submission" date="2017-08" db="EMBL/GenBank/DDBJ databases">
        <title>Harnessing the power of phylogenomics to disentangle the directionality and signatures of interkingdom host jumping in the parasitic fungal genus Tolypocladium.</title>
        <authorList>
            <person name="Quandt C.A."/>
            <person name="Patterson W."/>
            <person name="Spatafora J.W."/>
        </authorList>
    </citation>
    <scope>NUCLEOTIDE SEQUENCE [LARGE SCALE GENOMIC DNA]</scope>
    <source>
        <strain evidence="3 4">CBS 113982</strain>
    </source>
</reference>
<feature type="region of interest" description="Disordered" evidence="2">
    <location>
        <begin position="27"/>
        <end position="59"/>
    </location>
</feature>
<dbReference type="Gene3D" id="3.90.1470.20">
    <property type="match status" value="1"/>
</dbReference>
<accession>A0A2K3Q7M8</accession>
<comment type="caution">
    <text evidence="3">The sequence shown here is derived from an EMBL/GenBank/DDBJ whole genome shotgun (WGS) entry which is preliminary data.</text>
</comment>
<dbReference type="InterPro" id="IPR050849">
    <property type="entry name" value="HAD-like_hydrolase_phosphatase"/>
</dbReference>
<keyword evidence="4" id="KW-1185">Reference proteome</keyword>
<sequence length="303" mass="33508">SCKPREALNLLSHLALPSIAPRCPATIPSHSAPIHPSQDSAARSRFPSSSTMGSVSGDTPAMATNPRFIFFTDFDGTVTTADSNDYMTDKLGYGRERRVQGNEDVLAGRAHFRDSFREMMDSVTTPFAQCIDILLANIRLDPGFTDFYAWARENNVPIVILSGGMQPIIRALLDRLLGPAWDIQIVSNDVRPREGKAIDDEGGWRIEFRDDSIHGHDKSIEIRKYSSLPNRPTMFYAGDGVSDLSAAKETDLLFAKADKDLVTYCEKEKVPFVTFRDWTSITQTCKDIAAGTITVQDAAKGRI</sequence>
<evidence type="ECO:0000313" key="4">
    <source>
        <dbReference type="Proteomes" id="UP000236621"/>
    </source>
</evidence>
<dbReference type="InterPro" id="IPR036412">
    <property type="entry name" value="HAD-like_sf"/>
</dbReference>
<evidence type="ECO:0000256" key="1">
    <source>
        <dbReference type="ARBA" id="ARBA00022801"/>
    </source>
</evidence>
<dbReference type="InterPro" id="IPR006384">
    <property type="entry name" value="HAD_hydro_PyrdxlP_Pase-like"/>
</dbReference>
<dbReference type="AlphaFoldDB" id="A0A2K3Q7M8"/>
<evidence type="ECO:0000256" key="2">
    <source>
        <dbReference type="SAM" id="MobiDB-lite"/>
    </source>
</evidence>
<dbReference type="NCBIfam" id="TIGR01489">
    <property type="entry name" value="DKMTPPase-SF"/>
    <property type="match status" value="1"/>
</dbReference>
<dbReference type="PANTHER" id="PTHR28181">
    <property type="entry name" value="UPF0655 PROTEIN YCR015C"/>
    <property type="match status" value="1"/>
</dbReference>
<dbReference type="GO" id="GO:0016791">
    <property type="term" value="F:phosphatase activity"/>
    <property type="evidence" value="ECO:0007669"/>
    <property type="project" value="InterPro"/>
</dbReference>
<proteinExistence type="predicted"/>
<dbReference type="Gene3D" id="3.40.50.1000">
    <property type="entry name" value="HAD superfamily/HAD-like"/>
    <property type="match status" value="1"/>
</dbReference>
<feature type="non-terminal residue" evidence="3">
    <location>
        <position position="1"/>
    </location>
</feature>
<dbReference type="OrthoDB" id="10636831at2759"/>
<dbReference type="Pfam" id="PF12710">
    <property type="entry name" value="HAD"/>
    <property type="match status" value="1"/>
</dbReference>
<dbReference type="EMBL" id="NRSZ01001087">
    <property type="protein sequence ID" value="PNY23550.1"/>
    <property type="molecule type" value="Genomic_DNA"/>
</dbReference>
<organism evidence="3 4">
    <name type="scientific">Tolypocladium capitatum</name>
    <dbReference type="NCBI Taxonomy" id="45235"/>
    <lineage>
        <taxon>Eukaryota</taxon>
        <taxon>Fungi</taxon>
        <taxon>Dikarya</taxon>
        <taxon>Ascomycota</taxon>
        <taxon>Pezizomycotina</taxon>
        <taxon>Sordariomycetes</taxon>
        <taxon>Hypocreomycetidae</taxon>
        <taxon>Hypocreales</taxon>
        <taxon>Ophiocordycipitaceae</taxon>
        <taxon>Tolypocladium</taxon>
    </lineage>
</organism>
<dbReference type="PANTHER" id="PTHR28181:SF2">
    <property type="entry name" value="PHOSPHORIC MONOESTER HYDROLASE"/>
    <property type="match status" value="1"/>
</dbReference>
<dbReference type="Proteomes" id="UP000236621">
    <property type="component" value="Unassembled WGS sequence"/>
</dbReference>
<dbReference type="SUPFAM" id="SSF56784">
    <property type="entry name" value="HAD-like"/>
    <property type="match status" value="1"/>
</dbReference>
<dbReference type="NCBIfam" id="TIGR01488">
    <property type="entry name" value="HAD-SF-IB"/>
    <property type="match status" value="1"/>
</dbReference>